<evidence type="ECO:0000313" key="1">
    <source>
        <dbReference type="EMBL" id="GAA4886564.1"/>
    </source>
</evidence>
<dbReference type="InterPro" id="IPR023214">
    <property type="entry name" value="HAD_sf"/>
</dbReference>
<dbReference type="InterPro" id="IPR006385">
    <property type="entry name" value="HAD_hydro_SerB1"/>
</dbReference>
<dbReference type="NCBIfam" id="TIGR01488">
    <property type="entry name" value="HAD-SF-IB"/>
    <property type="match status" value="1"/>
</dbReference>
<dbReference type="Proteomes" id="UP001499988">
    <property type="component" value="Unassembled WGS sequence"/>
</dbReference>
<evidence type="ECO:0000313" key="2">
    <source>
        <dbReference type="Proteomes" id="UP001499988"/>
    </source>
</evidence>
<dbReference type="InterPro" id="IPR036412">
    <property type="entry name" value="HAD-like_sf"/>
</dbReference>
<dbReference type="Gene3D" id="3.40.50.1000">
    <property type="entry name" value="HAD superfamily/HAD-like"/>
    <property type="match status" value="1"/>
</dbReference>
<keyword evidence="1" id="KW-0378">Hydrolase</keyword>
<comment type="caution">
    <text evidence="1">The sequence shown here is derived from an EMBL/GenBank/DDBJ whole genome shotgun (WGS) entry which is preliminary data.</text>
</comment>
<proteinExistence type="predicted"/>
<dbReference type="NCBIfam" id="TIGR01490">
    <property type="entry name" value="HAD-SF-IB-hyp1"/>
    <property type="match status" value="1"/>
</dbReference>
<organism evidence="1 2">
    <name type="scientific">Ferrimonas pelagia</name>
    <dbReference type="NCBI Taxonomy" id="1177826"/>
    <lineage>
        <taxon>Bacteria</taxon>
        <taxon>Pseudomonadati</taxon>
        <taxon>Pseudomonadota</taxon>
        <taxon>Gammaproteobacteria</taxon>
        <taxon>Alteromonadales</taxon>
        <taxon>Ferrimonadaceae</taxon>
        <taxon>Ferrimonas</taxon>
    </lineage>
</organism>
<dbReference type="GO" id="GO:0016787">
    <property type="term" value="F:hydrolase activity"/>
    <property type="evidence" value="ECO:0007669"/>
    <property type="project" value="UniProtKB-KW"/>
</dbReference>
<dbReference type="PANTHER" id="PTHR43344:SF14">
    <property type="entry name" value="HAD-IB FAMILY HYDROLASE"/>
    <property type="match status" value="1"/>
</dbReference>
<reference evidence="2" key="1">
    <citation type="journal article" date="2019" name="Int. J. Syst. Evol. Microbiol.">
        <title>The Global Catalogue of Microorganisms (GCM) 10K type strain sequencing project: providing services to taxonomists for standard genome sequencing and annotation.</title>
        <authorList>
            <consortium name="The Broad Institute Genomics Platform"/>
            <consortium name="The Broad Institute Genome Sequencing Center for Infectious Disease"/>
            <person name="Wu L."/>
            <person name="Ma J."/>
        </authorList>
    </citation>
    <scope>NUCLEOTIDE SEQUENCE [LARGE SCALE GENOMIC DNA]</scope>
    <source>
        <strain evidence="2">JCM 18401</strain>
    </source>
</reference>
<dbReference type="InterPro" id="IPR050582">
    <property type="entry name" value="HAD-like_SerB"/>
</dbReference>
<dbReference type="RefSeq" id="WP_345335228.1">
    <property type="nucleotide sequence ID" value="NZ_BAABJZ010000066.1"/>
</dbReference>
<protein>
    <submittedName>
        <fullName evidence="1">HAD-IB family hydrolase</fullName>
    </submittedName>
</protein>
<dbReference type="SUPFAM" id="SSF56784">
    <property type="entry name" value="HAD-like"/>
    <property type="match status" value="1"/>
</dbReference>
<dbReference type="Gene3D" id="1.20.1440.100">
    <property type="entry name" value="SG protein - dephosphorylation function"/>
    <property type="match status" value="1"/>
</dbReference>
<sequence>MTLALFDFDGTLTHQDTFTAFCRQQIPLTRRLPGLLLLAPLLLAHRYHLFPTHRLRPTVAWLGFAGYRHDLARQRGERFARDYLPSALRQDAMQRLRWHQQRGDRIILVSASLDLYLKPWCQQQGIELLCSELLPQDPHQSRLSGRYRNGDCSNQRKRQRVERLLDLTAHKAIYAYGDTAEDLALLSLASHPHYRGKAISSLDALTRGIGIHRSVHTDDAPADQ</sequence>
<gene>
    <name evidence="1" type="ORF">GCM10023333_19910</name>
</gene>
<name>A0ABP9F2B6_9GAMM</name>
<dbReference type="EMBL" id="BAABJZ010000066">
    <property type="protein sequence ID" value="GAA4886564.1"/>
    <property type="molecule type" value="Genomic_DNA"/>
</dbReference>
<keyword evidence="2" id="KW-1185">Reference proteome</keyword>
<dbReference type="Pfam" id="PF12710">
    <property type="entry name" value="HAD"/>
    <property type="match status" value="1"/>
</dbReference>
<accession>A0ABP9F2B6</accession>
<dbReference type="PANTHER" id="PTHR43344">
    <property type="entry name" value="PHOSPHOSERINE PHOSPHATASE"/>
    <property type="match status" value="1"/>
</dbReference>